<dbReference type="AlphaFoldDB" id="A0A0S1MKB5"/>
<sequence length="58" mass="6851">MRHTDDAFHRLKPDLKNIQSQSNRQLPIEVQHWLTCTALQIHELMVPTSHVGYHHNQV</sequence>
<reference evidence="1" key="1">
    <citation type="submission" date="2015-07" db="EMBL/GenBank/DDBJ databases">
        <title>Elucidating the P. pachyrhizi secretome and potential effectors.</title>
        <authorList>
            <person name="de Carvalho M.C.C.G."/>
            <person name="Nascimento L.C."/>
            <person name="Darben L.M."/>
            <person name="Polizel-Podanosqui A.M."/>
            <person name="Lopes-Caitar V.S."/>
            <person name="Rocha C.S."/>
            <person name="Qi M."/>
            <person name="Carazolle M."/>
            <person name="Kuwahara M.K."/>
            <person name="Pereira G.A.G."/>
            <person name="Abdelnoor R.V."/>
            <person name="Whitham S.A."/>
            <person name="Marcelino-Guimaraes F.C."/>
        </authorList>
    </citation>
    <scope>NUCLEOTIDE SEQUENCE</scope>
</reference>
<protein>
    <submittedName>
        <fullName evidence="1">Family 18 glycoside hydrolase</fullName>
    </submittedName>
</protein>
<dbReference type="GO" id="GO:0016787">
    <property type="term" value="F:hydrolase activity"/>
    <property type="evidence" value="ECO:0007669"/>
    <property type="project" value="UniProtKB-KW"/>
</dbReference>
<evidence type="ECO:0000313" key="1">
    <source>
        <dbReference type="EMBL" id="ALL41370.1"/>
    </source>
</evidence>
<dbReference type="EMBL" id="KT247281">
    <property type="protein sequence ID" value="ALL41370.1"/>
    <property type="molecule type" value="mRNA"/>
</dbReference>
<accession>A0A0S1MKB5</accession>
<organism evidence="1">
    <name type="scientific">Phakopsora pachyrhizi</name>
    <name type="common">Asian soybean rust disease fungus</name>
    <dbReference type="NCBI Taxonomy" id="170000"/>
    <lineage>
        <taxon>Eukaryota</taxon>
        <taxon>Fungi</taxon>
        <taxon>Dikarya</taxon>
        <taxon>Basidiomycota</taxon>
        <taxon>Pucciniomycotina</taxon>
        <taxon>Pucciniomycetes</taxon>
        <taxon>Pucciniales</taxon>
        <taxon>Phakopsoraceae</taxon>
        <taxon>Phakopsora</taxon>
    </lineage>
</organism>
<proteinExistence type="evidence at transcript level"/>
<keyword evidence="1" id="KW-0378">Hydrolase</keyword>
<name>A0A0S1MKB5_PHAPC</name>